<dbReference type="AlphaFoldDB" id="A0A8X6Y9D9"/>
<name>A0A8X6Y9D9_9ARAC</name>
<sequence length="96" mass="10992">MIILVVYLVFIFPVSSLINYMDLRWTVICTGFWNVMASATQFATLNPDSFPFVMVVSFFAALSNLLSWVFLLPWPLNGFQAKNYPEHAHLECLAIK</sequence>
<keyword evidence="3" id="KW-1185">Reference proteome</keyword>
<dbReference type="Proteomes" id="UP000886998">
    <property type="component" value="Unassembled WGS sequence"/>
</dbReference>
<organism evidence="2 3">
    <name type="scientific">Trichonephila inaurata madagascariensis</name>
    <dbReference type="NCBI Taxonomy" id="2747483"/>
    <lineage>
        <taxon>Eukaryota</taxon>
        <taxon>Metazoa</taxon>
        <taxon>Ecdysozoa</taxon>
        <taxon>Arthropoda</taxon>
        <taxon>Chelicerata</taxon>
        <taxon>Arachnida</taxon>
        <taxon>Araneae</taxon>
        <taxon>Araneomorphae</taxon>
        <taxon>Entelegynae</taxon>
        <taxon>Araneoidea</taxon>
        <taxon>Nephilidae</taxon>
        <taxon>Trichonephila</taxon>
        <taxon>Trichonephila inaurata</taxon>
    </lineage>
</organism>
<evidence type="ECO:0000256" key="1">
    <source>
        <dbReference type="SAM" id="Phobius"/>
    </source>
</evidence>
<dbReference type="OrthoDB" id="422206at2759"/>
<keyword evidence="1" id="KW-0812">Transmembrane</keyword>
<evidence type="ECO:0000313" key="2">
    <source>
        <dbReference type="EMBL" id="GFY67254.1"/>
    </source>
</evidence>
<gene>
    <name evidence="2" type="ORF">TNIN_375911</name>
</gene>
<feature type="transmembrane region" description="Helical" evidence="1">
    <location>
        <begin position="50"/>
        <end position="72"/>
    </location>
</feature>
<protein>
    <submittedName>
        <fullName evidence="2">Uncharacterized protein</fullName>
    </submittedName>
</protein>
<keyword evidence="1" id="KW-0472">Membrane</keyword>
<comment type="caution">
    <text evidence="2">The sequence shown here is derived from an EMBL/GenBank/DDBJ whole genome shotgun (WGS) entry which is preliminary data.</text>
</comment>
<dbReference type="EMBL" id="BMAV01016473">
    <property type="protein sequence ID" value="GFY67254.1"/>
    <property type="molecule type" value="Genomic_DNA"/>
</dbReference>
<proteinExistence type="predicted"/>
<keyword evidence="1" id="KW-1133">Transmembrane helix</keyword>
<reference evidence="2" key="1">
    <citation type="submission" date="2020-08" db="EMBL/GenBank/DDBJ databases">
        <title>Multicomponent nature underlies the extraordinary mechanical properties of spider dragline silk.</title>
        <authorList>
            <person name="Kono N."/>
            <person name="Nakamura H."/>
            <person name="Mori M."/>
            <person name="Yoshida Y."/>
            <person name="Ohtoshi R."/>
            <person name="Malay A.D."/>
            <person name="Moran D.A.P."/>
            <person name="Tomita M."/>
            <person name="Numata K."/>
            <person name="Arakawa K."/>
        </authorList>
    </citation>
    <scope>NUCLEOTIDE SEQUENCE</scope>
</reference>
<evidence type="ECO:0000313" key="3">
    <source>
        <dbReference type="Proteomes" id="UP000886998"/>
    </source>
</evidence>
<accession>A0A8X6Y9D9</accession>